<dbReference type="EMBL" id="ML978713">
    <property type="protein sequence ID" value="KAF2090021.1"/>
    <property type="molecule type" value="Genomic_DNA"/>
</dbReference>
<organism evidence="1 2">
    <name type="scientific">Saccharata proteae CBS 121410</name>
    <dbReference type="NCBI Taxonomy" id="1314787"/>
    <lineage>
        <taxon>Eukaryota</taxon>
        <taxon>Fungi</taxon>
        <taxon>Dikarya</taxon>
        <taxon>Ascomycota</taxon>
        <taxon>Pezizomycotina</taxon>
        <taxon>Dothideomycetes</taxon>
        <taxon>Dothideomycetes incertae sedis</taxon>
        <taxon>Botryosphaeriales</taxon>
        <taxon>Saccharataceae</taxon>
        <taxon>Saccharata</taxon>
    </lineage>
</organism>
<dbReference type="Proteomes" id="UP000799776">
    <property type="component" value="Unassembled WGS sequence"/>
</dbReference>
<protein>
    <recommendedName>
        <fullName evidence="3">S-adenosyl-L-methionine-dependent methyltransferase</fullName>
    </recommendedName>
</protein>
<evidence type="ECO:0000313" key="2">
    <source>
        <dbReference type="Proteomes" id="UP000799776"/>
    </source>
</evidence>
<evidence type="ECO:0000313" key="1">
    <source>
        <dbReference type="EMBL" id="KAF2090021.1"/>
    </source>
</evidence>
<dbReference type="OrthoDB" id="2013972at2759"/>
<dbReference type="Pfam" id="PF13489">
    <property type="entry name" value="Methyltransf_23"/>
    <property type="match status" value="1"/>
</dbReference>
<dbReference type="AlphaFoldDB" id="A0A9P4HVQ8"/>
<gene>
    <name evidence="1" type="ORF">K490DRAFT_71705</name>
</gene>
<dbReference type="Gene3D" id="3.40.50.150">
    <property type="entry name" value="Vaccinia Virus protein VP39"/>
    <property type="match status" value="1"/>
</dbReference>
<dbReference type="InterPro" id="IPR029063">
    <property type="entry name" value="SAM-dependent_MTases_sf"/>
</dbReference>
<evidence type="ECO:0008006" key="3">
    <source>
        <dbReference type="Google" id="ProtNLM"/>
    </source>
</evidence>
<sequence length="302" mass="34309">MATPQLPAEAHAVEVDDTFENDSAYSDDYQTFTTSLTSRVTDYKIHHGRRFHAYMEGKYPFPNDETEQNRLDLIHESMKLMLGGKLVLVPFKGEGRVLDLGTGTGIWAIEAGENWEAATILGNDLSPIQPRWTPPNVSFEVDDIEDLWAFPTTNTNNGGWVEMQDWDTTARCRDGSIRPDNNVAKYQSLCTEACEKIGRTANPGPALRHAMEAAGYKNVQERIFKLPSGLWPKDKTLKRMGAFNMLQYLEALEIGAFHLFVQALGWSMEEVQVFIAKVRQNAKDKNTYIYYDYYVVYGQKLD</sequence>
<accession>A0A9P4HVQ8</accession>
<comment type="caution">
    <text evidence="1">The sequence shown here is derived from an EMBL/GenBank/DDBJ whole genome shotgun (WGS) entry which is preliminary data.</text>
</comment>
<reference evidence="1" key="1">
    <citation type="journal article" date="2020" name="Stud. Mycol.">
        <title>101 Dothideomycetes genomes: a test case for predicting lifestyles and emergence of pathogens.</title>
        <authorList>
            <person name="Haridas S."/>
            <person name="Albert R."/>
            <person name="Binder M."/>
            <person name="Bloem J."/>
            <person name="Labutti K."/>
            <person name="Salamov A."/>
            <person name="Andreopoulos B."/>
            <person name="Baker S."/>
            <person name="Barry K."/>
            <person name="Bills G."/>
            <person name="Bluhm B."/>
            <person name="Cannon C."/>
            <person name="Castanera R."/>
            <person name="Culley D."/>
            <person name="Daum C."/>
            <person name="Ezra D."/>
            <person name="Gonzalez J."/>
            <person name="Henrissat B."/>
            <person name="Kuo A."/>
            <person name="Liang C."/>
            <person name="Lipzen A."/>
            <person name="Lutzoni F."/>
            <person name="Magnuson J."/>
            <person name="Mondo S."/>
            <person name="Nolan M."/>
            <person name="Ohm R."/>
            <person name="Pangilinan J."/>
            <person name="Park H.-J."/>
            <person name="Ramirez L."/>
            <person name="Alfaro M."/>
            <person name="Sun H."/>
            <person name="Tritt A."/>
            <person name="Yoshinaga Y."/>
            <person name="Zwiers L.-H."/>
            <person name="Turgeon B."/>
            <person name="Goodwin S."/>
            <person name="Spatafora J."/>
            <person name="Crous P."/>
            <person name="Grigoriev I."/>
        </authorList>
    </citation>
    <scope>NUCLEOTIDE SEQUENCE</scope>
    <source>
        <strain evidence="1">CBS 121410</strain>
    </source>
</reference>
<keyword evidence="2" id="KW-1185">Reference proteome</keyword>
<proteinExistence type="predicted"/>
<dbReference type="SUPFAM" id="SSF53335">
    <property type="entry name" value="S-adenosyl-L-methionine-dependent methyltransferases"/>
    <property type="match status" value="1"/>
</dbReference>
<dbReference type="CDD" id="cd02440">
    <property type="entry name" value="AdoMet_MTases"/>
    <property type="match status" value="1"/>
</dbReference>
<name>A0A9P4HVQ8_9PEZI</name>